<evidence type="ECO:0000256" key="3">
    <source>
        <dbReference type="ARBA" id="ARBA00022741"/>
    </source>
</evidence>
<dbReference type="PROSITE" id="PS00107">
    <property type="entry name" value="PROTEIN_KINASE_ATP"/>
    <property type="match status" value="1"/>
</dbReference>
<dbReference type="AlphaFoldDB" id="X6M6B9"/>
<dbReference type="PANTHER" id="PTHR24353">
    <property type="entry name" value="CYCLIC NUCLEOTIDE-DEPENDENT PROTEIN KINASE"/>
    <property type="match status" value="1"/>
</dbReference>
<evidence type="ECO:0000256" key="5">
    <source>
        <dbReference type="ARBA" id="ARBA00022840"/>
    </source>
</evidence>
<evidence type="ECO:0000259" key="8">
    <source>
        <dbReference type="PROSITE" id="PS50011"/>
    </source>
</evidence>
<dbReference type="Gene3D" id="3.30.200.20">
    <property type="entry name" value="Phosphorylase Kinase, domain 1"/>
    <property type="match status" value="1"/>
</dbReference>
<dbReference type="FunFam" id="1.10.510.10:FF:000210">
    <property type="entry name" value="Non-specific serine/threonine protein kinase"/>
    <property type="match status" value="1"/>
</dbReference>
<keyword evidence="3 6" id="KW-0547">Nucleotide-binding</keyword>
<sequence length="403" mass="46371">MEYASMTRVFNAGDVLCQKWYDASQSTGMIRSARAQGVNVKLLRIAYDDFRFIMATTPGSNICNCSDLIDGNLPCCFANRVPFQLQDFQIVDFIGYGSFGQVSLVREVNTKRVFALKEISKHKVAKKKQFHHIMNEKKVMSVLDSPFCVKLNINLFLQEMVLGGELHTLLRHNRTFDEENSRFYGACVLLAFEHIHSKDIIYRDLKPENLLIDRNGYLAITDFGFAKKRNITTTLCGTGHYLAPELIHGWVQGFAVDWWTLGVLMYEMVVGHPPFEDDEQVGMYQKIIAYNCVFPKSCSAEFQDLIEKLLEKNCYRRLGSIRGAQEIKRHSFFKVLKRGHSKKKIFRLKKKKKEFSKLEIPAPYVPTITCDTDLSNFEKAVLPQDKDRSVEAQSFCDDWIDGF</sequence>
<dbReference type="InterPro" id="IPR011009">
    <property type="entry name" value="Kinase-like_dom_sf"/>
</dbReference>
<evidence type="ECO:0000313" key="10">
    <source>
        <dbReference type="EMBL" id="ETO08575.1"/>
    </source>
</evidence>
<dbReference type="PROSITE" id="PS50011">
    <property type="entry name" value="PROTEIN_KINASE_DOM"/>
    <property type="match status" value="1"/>
</dbReference>
<dbReference type="GO" id="GO:0004691">
    <property type="term" value="F:cAMP-dependent protein kinase activity"/>
    <property type="evidence" value="ECO:0007669"/>
    <property type="project" value="TreeGrafter"/>
</dbReference>
<evidence type="ECO:0000259" key="9">
    <source>
        <dbReference type="PROSITE" id="PS51285"/>
    </source>
</evidence>
<evidence type="ECO:0000256" key="6">
    <source>
        <dbReference type="PROSITE-ProRule" id="PRU10141"/>
    </source>
</evidence>
<dbReference type="InterPro" id="IPR000719">
    <property type="entry name" value="Prot_kinase_dom"/>
</dbReference>
<dbReference type="SMART" id="SM00220">
    <property type="entry name" value="S_TKc"/>
    <property type="match status" value="1"/>
</dbReference>
<comment type="similarity">
    <text evidence="7">Belongs to the protein kinase superfamily.</text>
</comment>
<evidence type="ECO:0000256" key="1">
    <source>
        <dbReference type="ARBA" id="ARBA00022527"/>
    </source>
</evidence>
<protein>
    <submittedName>
        <fullName evidence="10">Protein kinase, cAMP-dependent, catalytic chain</fullName>
    </submittedName>
</protein>
<keyword evidence="4 10" id="KW-0418">Kinase</keyword>
<dbReference type="InterPro" id="IPR000961">
    <property type="entry name" value="AGC-kinase_C"/>
</dbReference>
<keyword evidence="5 6" id="KW-0067">ATP-binding</keyword>
<dbReference type="SUPFAM" id="SSF56112">
    <property type="entry name" value="Protein kinase-like (PK-like)"/>
    <property type="match status" value="1"/>
</dbReference>
<dbReference type="Proteomes" id="UP000023152">
    <property type="component" value="Unassembled WGS sequence"/>
</dbReference>
<dbReference type="Pfam" id="PF00069">
    <property type="entry name" value="Pkinase"/>
    <property type="match status" value="1"/>
</dbReference>
<accession>X6M6B9</accession>
<dbReference type="EMBL" id="ASPP01024879">
    <property type="protein sequence ID" value="ETO08575.1"/>
    <property type="molecule type" value="Genomic_DNA"/>
</dbReference>
<feature type="domain" description="Protein kinase" evidence="8">
    <location>
        <begin position="88"/>
        <end position="333"/>
    </location>
</feature>
<comment type="caution">
    <text evidence="10">The sequence shown here is derived from an EMBL/GenBank/DDBJ whole genome shotgun (WGS) entry which is preliminary data.</text>
</comment>
<dbReference type="OrthoDB" id="347657at2759"/>
<evidence type="ECO:0000256" key="7">
    <source>
        <dbReference type="RuleBase" id="RU000304"/>
    </source>
</evidence>
<reference evidence="10 11" key="1">
    <citation type="journal article" date="2013" name="Curr. Biol.">
        <title>The Genome of the Foraminiferan Reticulomyxa filosa.</title>
        <authorList>
            <person name="Glockner G."/>
            <person name="Hulsmann N."/>
            <person name="Schleicher M."/>
            <person name="Noegel A.A."/>
            <person name="Eichinger L."/>
            <person name="Gallinger C."/>
            <person name="Pawlowski J."/>
            <person name="Sierra R."/>
            <person name="Euteneuer U."/>
            <person name="Pillet L."/>
            <person name="Moustafa A."/>
            <person name="Platzer M."/>
            <person name="Groth M."/>
            <person name="Szafranski K."/>
            <person name="Schliwa M."/>
        </authorList>
    </citation>
    <scope>NUCLEOTIDE SEQUENCE [LARGE SCALE GENOMIC DNA]</scope>
</reference>
<dbReference type="PANTHER" id="PTHR24353:SF37">
    <property type="entry name" value="CAMP-DEPENDENT PROTEIN KINASE CATALYTIC SUBUNIT PRKX"/>
    <property type="match status" value="1"/>
</dbReference>
<evidence type="ECO:0000256" key="4">
    <source>
        <dbReference type="ARBA" id="ARBA00022777"/>
    </source>
</evidence>
<evidence type="ECO:0000256" key="2">
    <source>
        <dbReference type="ARBA" id="ARBA00022679"/>
    </source>
</evidence>
<feature type="domain" description="AGC-kinase C-terminal" evidence="9">
    <location>
        <begin position="351"/>
        <end position="403"/>
    </location>
</feature>
<keyword evidence="1 7" id="KW-0723">Serine/threonine-protein kinase</keyword>
<dbReference type="GO" id="GO:0005524">
    <property type="term" value="F:ATP binding"/>
    <property type="evidence" value="ECO:0007669"/>
    <property type="project" value="UniProtKB-UniRule"/>
</dbReference>
<dbReference type="PROSITE" id="PS51285">
    <property type="entry name" value="AGC_KINASE_CTER"/>
    <property type="match status" value="1"/>
</dbReference>
<dbReference type="Gene3D" id="1.10.510.10">
    <property type="entry name" value="Transferase(Phosphotransferase) domain 1"/>
    <property type="match status" value="1"/>
</dbReference>
<dbReference type="GO" id="GO:0005952">
    <property type="term" value="C:cAMP-dependent protein kinase complex"/>
    <property type="evidence" value="ECO:0007669"/>
    <property type="project" value="TreeGrafter"/>
</dbReference>
<dbReference type="PROSITE" id="PS00108">
    <property type="entry name" value="PROTEIN_KINASE_ST"/>
    <property type="match status" value="1"/>
</dbReference>
<keyword evidence="2" id="KW-0808">Transferase</keyword>
<organism evidence="10 11">
    <name type="scientific">Reticulomyxa filosa</name>
    <dbReference type="NCBI Taxonomy" id="46433"/>
    <lineage>
        <taxon>Eukaryota</taxon>
        <taxon>Sar</taxon>
        <taxon>Rhizaria</taxon>
        <taxon>Retaria</taxon>
        <taxon>Foraminifera</taxon>
        <taxon>Monothalamids</taxon>
        <taxon>Reticulomyxidae</taxon>
        <taxon>Reticulomyxa</taxon>
    </lineage>
</organism>
<name>X6M6B9_RETFI</name>
<evidence type="ECO:0000313" key="11">
    <source>
        <dbReference type="Proteomes" id="UP000023152"/>
    </source>
</evidence>
<proteinExistence type="inferred from homology"/>
<gene>
    <name evidence="10" type="ORF">RFI_28812</name>
</gene>
<dbReference type="InterPro" id="IPR008271">
    <property type="entry name" value="Ser/Thr_kinase_AS"/>
</dbReference>
<keyword evidence="11" id="KW-1185">Reference proteome</keyword>
<feature type="binding site" evidence="6">
    <location>
        <position position="127"/>
    </location>
    <ligand>
        <name>ATP</name>
        <dbReference type="ChEBI" id="CHEBI:30616"/>
    </ligand>
</feature>
<dbReference type="InterPro" id="IPR017441">
    <property type="entry name" value="Protein_kinase_ATP_BS"/>
</dbReference>